<gene>
    <name evidence="1" type="ORF">METZ01_LOCUS391334</name>
</gene>
<feature type="non-terminal residue" evidence="1">
    <location>
        <position position="26"/>
    </location>
</feature>
<organism evidence="1">
    <name type="scientific">marine metagenome</name>
    <dbReference type="NCBI Taxonomy" id="408172"/>
    <lineage>
        <taxon>unclassified sequences</taxon>
        <taxon>metagenomes</taxon>
        <taxon>ecological metagenomes</taxon>
    </lineage>
</organism>
<protein>
    <submittedName>
        <fullName evidence="1">Uncharacterized protein</fullName>
    </submittedName>
</protein>
<dbReference type="AlphaFoldDB" id="A0A382UW93"/>
<proteinExistence type="predicted"/>
<name>A0A382UW93_9ZZZZ</name>
<dbReference type="EMBL" id="UINC01147262">
    <property type="protein sequence ID" value="SVD38480.1"/>
    <property type="molecule type" value="Genomic_DNA"/>
</dbReference>
<reference evidence="1" key="1">
    <citation type="submission" date="2018-05" db="EMBL/GenBank/DDBJ databases">
        <authorList>
            <person name="Lanie J.A."/>
            <person name="Ng W.-L."/>
            <person name="Kazmierczak K.M."/>
            <person name="Andrzejewski T.M."/>
            <person name="Davidsen T.M."/>
            <person name="Wayne K.J."/>
            <person name="Tettelin H."/>
            <person name="Glass J.I."/>
            <person name="Rusch D."/>
            <person name="Podicherti R."/>
            <person name="Tsui H.-C.T."/>
            <person name="Winkler M.E."/>
        </authorList>
    </citation>
    <scope>NUCLEOTIDE SEQUENCE</scope>
</reference>
<accession>A0A382UW93</accession>
<evidence type="ECO:0000313" key="1">
    <source>
        <dbReference type="EMBL" id="SVD38480.1"/>
    </source>
</evidence>
<sequence>MQFGLHWSVQPYTTGISLMDFAHLHP</sequence>